<sequence>MHVISRSLGKLAVDMQKPQHTLMRERQCPSVNHWAPQKRKTQWKIMASLDWGYDGNNGPEQWSKLYPIADGNNQSPIDIKTSETKHDASLKPISVSYNPSTAKNIINVGHSFHVNFEDHDNRSVLKDGPLSESYRLCQFHFHWGSTDDHGSEHTVNGVKYSGELHLVHWNSSKYSSCVEASSKADGLAIIGVLMKVGPANPKLQKVLDAVNAVKTKGKQAPFTNFDPATLLPSSLDYWTYTGSLTHPPLHESVTWIICKENISVSSEQLAQFRSLLSNTEGDSPVPVKKNNRPTQPLKGRTVRASF</sequence>
<dbReference type="SUPFAM" id="SSF51069">
    <property type="entry name" value="Carbonic anhydrase"/>
    <property type="match status" value="1"/>
</dbReference>
<dbReference type="GO" id="GO:0005737">
    <property type="term" value="C:cytoplasm"/>
    <property type="evidence" value="ECO:0007669"/>
    <property type="project" value="UniProtKB-SubCell"/>
</dbReference>
<reference evidence="15" key="2">
    <citation type="journal article" date="2013" name="Nat. Commun.">
        <title>Genome of the Chinese tree shrew.</title>
        <authorList>
            <person name="Fan Y."/>
            <person name="Huang Z.Y."/>
            <person name="Cao C.C."/>
            <person name="Chen C.S."/>
            <person name="Chen Y.X."/>
            <person name="Fan D.D."/>
            <person name="He J."/>
            <person name="Hou H.L."/>
            <person name="Hu L."/>
            <person name="Hu X.T."/>
            <person name="Jiang X.T."/>
            <person name="Lai R."/>
            <person name="Lang Y.S."/>
            <person name="Liang B."/>
            <person name="Liao S.G."/>
            <person name="Mu D."/>
            <person name="Ma Y.Y."/>
            <person name="Niu Y.Y."/>
            <person name="Sun X.Q."/>
            <person name="Xia J.Q."/>
            <person name="Xiao J."/>
            <person name="Xiong Z.Q."/>
            <person name="Xu L."/>
            <person name="Yang L."/>
            <person name="Zhang Y."/>
            <person name="Zhao W."/>
            <person name="Zhao X.D."/>
            <person name="Zheng Y.T."/>
            <person name="Zhou J.M."/>
            <person name="Zhu Y.B."/>
            <person name="Zhang G.J."/>
            <person name="Wang J."/>
            <person name="Yao Y.G."/>
        </authorList>
    </citation>
    <scope>NUCLEOTIDE SEQUENCE [LARGE SCALE GENOMIC DNA]</scope>
</reference>
<keyword evidence="15" id="KW-1185">Reference proteome</keyword>
<keyword evidence="5 11" id="KW-0479">Metal-binding</keyword>
<evidence type="ECO:0000256" key="10">
    <source>
        <dbReference type="ARBA" id="ARBA00048348"/>
    </source>
</evidence>
<dbReference type="AlphaFoldDB" id="L9KHZ0"/>
<comment type="similarity">
    <text evidence="3 11">Belongs to the alpha-carbonic anhydrase family.</text>
</comment>
<evidence type="ECO:0000256" key="7">
    <source>
        <dbReference type="ARBA" id="ARBA00023239"/>
    </source>
</evidence>
<evidence type="ECO:0000256" key="2">
    <source>
        <dbReference type="ARBA" id="ARBA00004496"/>
    </source>
</evidence>
<dbReference type="Gene3D" id="3.10.200.10">
    <property type="entry name" value="Alpha carbonic anhydrase"/>
    <property type="match status" value="1"/>
</dbReference>
<evidence type="ECO:0000313" key="15">
    <source>
        <dbReference type="Proteomes" id="UP000011518"/>
    </source>
</evidence>
<dbReference type="GO" id="GO:0004089">
    <property type="term" value="F:carbonate dehydratase activity"/>
    <property type="evidence" value="ECO:0007669"/>
    <property type="project" value="UniProtKB-UniRule"/>
</dbReference>
<evidence type="ECO:0000256" key="5">
    <source>
        <dbReference type="ARBA" id="ARBA00022723"/>
    </source>
</evidence>
<evidence type="ECO:0000256" key="8">
    <source>
        <dbReference type="ARBA" id="ARBA00036058"/>
    </source>
</evidence>
<comment type="function">
    <text evidence="9">Catalyzes the reversible hydration of carbon dioxide. Can hydrate cyanamide to urea.</text>
</comment>
<dbReference type="EMBL" id="KB320837">
    <property type="protein sequence ID" value="ELW62109.1"/>
    <property type="molecule type" value="Genomic_DNA"/>
</dbReference>
<dbReference type="GO" id="GO:0018820">
    <property type="term" value="F:cyanamide hydratase activity"/>
    <property type="evidence" value="ECO:0007669"/>
    <property type="project" value="UniProtKB-EC"/>
</dbReference>
<evidence type="ECO:0000256" key="6">
    <source>
        <dbReference type="ARBA" id="ARBA00022833"/>
    </source>
</evidence>
<dbReference type="InterPro" id="IPR023561">
    <property type="entry name" value="Carbonic_anhydrase_a-class"/>
</dbReference>
<dbReference type="FunFam" id="3.10.200.10:FF:000001">
    <property type="entry name" value="Carbonic anhydrase 2"/>
    <property type="match status" value="1"/>
</dbReference>
<dbReference type="InterPro" id="IPR018338">
    <property type="entry name" value="Carbonic_anhydrase_a-class_CS"/>
</dbReference>
<dbReference type="EC" id="4.2.1.1" evidence="11"/>
<dbReference type="InterPro" id="IPR036398">
    <property type="entry name" value="CA_dom_sf"/>
</dbReference>
<comment type="subcellular location">
    <subcellularLocation>
        <location evidence="2">Cytoplasm</location>
    </subcellularLocation>
</comment>
<dbReference type="SMART" id="SM01057">
    <property type="entry name" value="Carb_anhydrase"/>
    <property type="match status" value="1"/>
</dbReference>
<evidence type="ECO:0000256" key="1">
    <source>
        <dbReference type="ARBA" id="ARBA00001947"/>
    </source>
</evidence>
<comment type="catalytic activity">
    <reaction evidence="10 11">
        <text>hydrogencarbonate + H(+) = CO2 + H2O</text>
        <dbReference type="Rhea" id="RHEA:10748"/>
        <dbReference type="ChEBI" id="CHEBI:15377"/>
        <dbReference type="ChEBI" id="CHEBI:15378"/>
        <dbReference type="ChEBI" id="CHEBI:16526"/>
        <dbReference type="ChEBI" id="CHEBI:17544"/>
        <dbReference type="EC" id="4.2.1.1"/>
    </reaction>
</comment>
<dbReference type="FunCoup" id="L9KHZ0">
    <property type="interactions" value="120"/>
</dbReference>
<evidence type="ECO:0000256" key="11">
    <source>
        <dbReference type="RuleBase" id="RU367011"/>
    </source>
</evidence>
<dbReference type="InParanoid" id="L9KHZ0"/>
<reference evidence="15" key="1">
    <citation type="submission" date="2012-07" db="EMBL/GenBank/DDBJ databases">
        <title>Genome of the Chinese tree shrew, a rising model animal genetically related to primates.</title>
        <authorList>
            <person name="Zhang G."/>
            <person name="Fan Y."/>
            <person name="Yao Y."/>
            <person name="Huang Z."/>
        </authorList>
    </citation>
    <scope>NUCLEOTIDE SEQUENCE [LARGE SCALE GENOMIC DNA]</scope>
</reference>
<keyword evidence="4" id="KW-0963">Cytoplasm</keyword>
<dbReference type="GO" id="GO:0008270">
    <property type="term" value="F:zinc ion binding"/>
    <property type="evidence" value="ECO:0007669"/>
    <property type="project" value="UniProtKB-UniRule"/>
</dbReference>
<keyword evidence="6 11" id="KW-0862">Zinc</keyword>
<evidence type="ECO:0000313" key="14">
    <source>
        <dbReference type="EMBL" id="ELW62109.1"/>
    </source>
</evidence>
<evidence type="ECO:0000259" key="13">
    <source>
        <dbReference type="PROSITE" id="PS51144"/>
    </source>
</evidence>
<comment type="function">
    <text evidence="11">Reversible hydration of carbon dioxide.</text>
</comment>
<evidence type="ECO:0000256" key="3">
    <source>
        <dbReference type="ARBA" id="ARBA00010718"/>
    </source>
</evidence>
<feature type="region of interest" description="Disordered" evidence="12">
    <location>
        <begin position="280"/>
        <end position="306"/>
    </location>
</feature>
<evidence type="ECO:0000256" key="4">
    <source>
        <dbReference type="ARBA" id="ARBA00022490"/>
    </source>
</evidence>
<comment type="cofactor">
    <cofactor evidence="1 11">
        <name>Zn(2+)</name>
        <dbReference type="ChEBI" id="CHEBI:29105"/>
    </cofactor>
</comment>
<dbReference type="PANTHER" id="PTHR18952:SF282">
    <property type="entry name" value="CARBONIC ANHYDRASE 1"/>
    <property type="match status" value="1"/>
</dbReference>
<feature type="domain" description="Alpha-carbonic anhydrase" evidence="13">
    <location>
        <begin position="49"/>
        <end position="306"/>
    </location>
</feature>
<evidence type="ECO:0000256" key="12">
    <source>
        <dbReference type="SAM" id="MobiDB-lite"/>
    </source>
</evidence>
<evidence type="ECO:0000256" key="9">
    <source>
        <dbReference type="ARBA" id="ARBA00045744"/>
    </source>
</evidence>
<dbReference type="PROSITE" id="PS00162">
    <property type="entry name" value="ALPHA_CA_1"/>
    <property type="match status" value="1"/>
</dbReference>
<dbReference type="PROSITE" id="PS51144">
    <property type="entry name" value="ALPHA_CA_2"/>
    <property type="match status" value="1"/>
</dbReference>
<keyword evidence="7 11" id="KW-0456">Lyase</keyword>
<proteinExistence type="inferred from homology"/>
<dbReference type="InterPro" id="IPR001148">
    <property type="entry name" value="CA_dom"/>
</dbReference>
<accession>L9KHZ0</accession>
<dbReference type="Pfam" id="PF00194">
    <property type="entry name" value="Carb_anhydrase"/>
    <property type="match status" value="1"/>
</dbReference>
<organism evidence="14 15">
    <name type="scientific">Tupaia chinensis</name>
    <name type="common">Chinese tree shrew</name>
    <name type="synonym">Tupaia belangeri chinensis</name>
    <dbReference type="NCBI Taxonomy" id="246437"/>
    <lineage>
        <taxon>Eukaryota</taxon>
        <taxon>Metazoa</taxon>
        <taxon>Chordata</taxon>
        <taxon>Craniata</taxon>
        <taxon>Vertebrata</taxon>
        <taxon>Euteleostomi</taxon>
        <taxon>Mammalia</taxon>
        <taxon>Eutheria</taxon>
        <taxon>Euarchontoglires</taxon>
        <taxon>Scandentia</taxon>
        <taxon>Tupaiidae</taxon>
        <taxon>Tupaia</taxon>
    </lineage>
</organism>
<dbReference type="Proteomes" id="UP000011518">
    <property type="component" value="Unassembled WGS sequence"/>
</dbReference>
<name>L9KHZ0_TUPCH</name>
<gene>
    <name evidence="14" type="ORF">TREES_T100017154</name>
</gene>
<dbReference type="STRING" id="246437.L9KHZ0"/>
<comment type="catalytic activity">
    <reaction evidence="8">
        <text>urea = cyanamide + H2O</text>
        <dbReference type="Rhea" id="RHEA:23056"/>
        <dbReference type="ChEBI" id="CHEBI:15377"/>
        <dbReference type="ChEBI" id="CHEBI:16199"/>
        <dbReference type="ChEBI" id="CHEBI:16698"/>
        <dbReference type="EC" id="4.2.1.69"/>
    </reaction>
</comment>
<protein>
    <recommendedName>
        <fullName evidence="11">Carbonic anhydrase</fullName>
        <ecNumber evidence="11">4.2.1.1</ecNumber>
    </recommendedName>
</protein>
<dbReference type="eggNOG" id="KOG0382">
    <property type="taxonomic scope" value="Eukaryota"/>
</dbReference>
<dbReference type="PANTHER" id="PTHR18952">
    <property type="entry name" value="CARBONIC ANHYDRASE"/>
    <property type="match status" value="1"/>
</dbReference>